<dbReference type="PANTHER" id="PTHR33406:SF6">
    <property type="entry name" value="MEMBRANE PROTEIN YDGH-RELATED"/>
    <property type="match status" value="1"/>
</dbReference>
<dbReference type="EMBL" id="JBHSRD010000002">
    <property type="protein sequence ID" value="MFC6005945.1"/>
    <property type="molecule type" value="Genomic_DNA"/>
</dbReference>
<proteinExistence type="inferred from homology"/>
<protein>
    <submittedName>
        <fullName evidence="9">MMPL family transporter</fullName>
    </submittedName>
</protein>
<keyword evidence="6 7" id="KW-0472">Membrane</keyword>
<dbReference type="Proteomes" id="UP001596189">
    <property type="component" value="Unassembled WGS sequence"/>
</dbReference>
<evidence type="ECO:0000256" key="7">
    <source>
        <dbReference type="SAM" id="Phobius"/>
    </source>
</evidence>
<reference evidence="10" key="1">
    <citation type="journal article" date="2019" name="Int. J. Syst. Evol. Microbiol.">
        <title>The Global Catalogue of Microorganisms (GCM) 10K type strain sequencing project: providing services to taxonomists for standard genome sequencing and annotation.</title>
        <authorList>
            <consortium name="The Broad Institute Genomics Platform"/>
            <consortium name="The Broad Institute Genome Sequencing Center for Infectious Disease"/>
            <person name="Wu L."/>
            <person name="Ma J."/>
        </authorList>
    </citation>
    <scope>NUCLEOTIDE SEQUENCE [LARGE SCALE GENOMIC DNA]</scope>
    <source>
        <strain evidence="10">KACC 14249</strain>
    </source>
</reference>
<accession>A0ABW1JA43</accession>
<feature type="transmembrane region" description="Helical" evidence="7">
    <location>
        <begin position="630"/>
        <end position="653"/>
    </location>
</feature>
<feature type="transmembrane region" description="Helical" evidence="7">
    <location>
        <begin position="236"/>
        <end position="259"/>
    </location>
</feature>
<keyword evidence="4 7" id="KW-0812">Transmembrane</keyword>
<evidence type="ECO:0000256" key="6">
    <source>
        <dbReference type="ARBA" id="ARBA00023136"/>
    </source>
</evidence>
<feature type="transmembrane region" description="Helical" evidence="7">
    <location>
        <begin position="557"/>
        <end position="581"/>
    </location>
</feature>
<dbReference type="InterPro" id="IPR050545">
    <property type="entry name" value="Mycobact_MmpL"/>
</dbReference>
<dbReference type="RefSeq" id="WP_345716814.1">
    <property type="nucleotide sequence ID" value="NZ_BAABFP010000005.1"/>
</dbReference>
<evidence type="ECO:0000313" key="9">
    <source>
        <dbReference type="EMBL" id="MFC6005945.1"/>
    </source>
</evidence>
<sequence>MFAALGRLVSRRPWFVVLAWVIAAVAIIATAPKLSSTTDESEFLPSHYESIQAINLQAKAFPSQNQTGAILVFDRKDGQPLTDADSATVADVSKQLDAKLDPPFEGVVVQPPSQNKEVQLAVVGLEKGANGYDQQAMDAVKSLRSDLKELTADTDLRAGVTGPAAQSLDSQEASSNAEAIVGIATILLILILLLIIFRSPIIALMPIIVIGIVSQVATGLIAFANNAFDLKADSSIQVILIVVLYGIGTDYILFFLFRYRERLREGEESKSAVAHAVERAGEAIASAGGAVIVAFMALVLSSLSIFRSIGPALAIAVAVAVLASLTLVPALVSLMGTKVFWPSKAWQKPPKSARFGAIGRSLGAHPARYAILSGGLLAALAAFALGFSPTFDLSDTGVPKTAESSVATQTLQKGLPSGATDPTVVMLRSTDGSQLTPDELSAFSADLSGAEGVASVGPVPSAQTGTLSPDGTTAMFTAVLDHDPSSDEALADLRGPIRTTAHQAAPDGTQALVGGTTSVYVDLKAAMNRDYSIVFPVAALVIMLILALLLRSLVAPVYLMLSVGLGFGATLGAAVIVFQHLGGRTGLIFLLPIYIYLFVVALGTDYNILMIARLREEARAGRDPRAAAAAAVQYAGPTVAAAGLILGGTFASLMLGGNALLTSMGFAISFGILVSAFVMAMFFTPSLTALIGHAAWWPGHGDETAAQHDARVAGDQQALSGAEQS</sequence>
<comment type="subcellular location">
    <subcellularLocation>
        <location evidence="1">Cell membrane</location>
        <topology evidence="1">Multi-pass membrane protein</topology>
    </subcellularLocation>
</comment>
<feature type="domain" description="SSD" evidence="8">
    <location>
        <begin position="202"/>
        <end position="334"/>
    </location>
</feature>
<feature type="transmembrane region" description="Helical" evidence="7">
    <location>
        <begin position="369"/>
        <end position="387"/>
    </location>
</feature>
<keyword evidence="3" id="KW-1003">Cell membrane</keyword>
<feature type="transmembrane region" description="Helical" evidence="7">
    <location>
        <begin position="12"/>
        <end position="31"/>
    </location>
</feature>
<evidence type="ECO:0000256" key="1">
    <source>
        <dbReference type="ARBA" id="ARBA00004651"/>
    </source>
</evidence>
<feature type="transmembrane region" description="Helical" evidence="7">
    <location>
        <begin position="179"/>
        <end position="197"/>
    </location>
</feature>
<name>A0ABW1JA43_9ACTN</name>
<comment type="similarity">
    <text evidence="2">Belongs to the resistance-nodulation-cell division (RND) (TC 2.A.6) family. MmpL subfamily.</text>
</comment>
<keyword evidence="10" id="KW-1185">Reference proteome</keyword>
<dbReference type="PROSITE" id="PS50156">
    <property type="entry name" value="SSD"/>
    <property type="match status" value="1"/>
</dbReference>
<evidence type="ECO:0000256" key="4">
    <source>
        <dbReference type="ARBA" id="ARBA00022692"/>
    </source>
</evidence>
<organism evidence="9 10">
    <name type="scientific">Angustibacter luteus</name>
    <dbReference type="NCBI Taxonomy" id="658456"/>
    <lineage>
        <taxon>Bacteria</taxon>
        <taxon>Bacillati</taxon>
        <taxon>Actinomycetota</taxon>
        <taxon>Actinomycetes</taxon>
        <taxon>Kineosporiales</taxon>
        <taxon>Kineosporiaceae</taxon>
    </lineage>
</organism>
<feature type="transmembrane region" description="Helical" evidence="7">
    <location>
        <begin position="587"/>
        <end position="609"/>
    </location>
</feature>
<evidence type="ECO:0000256" key="3">
    <source>
        <dbReference type="ARBA" id="ARBA00022475"/>
    </source>
</evidence>
<feature type="transmembrane region" description="Helical" evidence="7">
    <location>
        <begin position="531"/>
        <end position="550"/>
    </location>
</feature>
<evidence type="ECO:0000259" key="8">
    <source>
        <dbReference type="PROSITE" id="PS50156"/>
    </source>
</evidence>
<dbReference type="PANTHER" id="PTHR33406">
    <property type="entry name" value="MEMBRANE PROTEIN MJ1562-RELATED"/>
    <property type="match status" value="1"/>
</dbReference>
<dbReference type="InterPro" id="IPR004869">
    <property type="entry name" value="MMPL_dom"/>
</dbReference>
<feature type="transmembrane region" description="Helical" evidence="7">
    <location>
        <begin position="280"/>
        <end position="306"/>
    </location>
</feature>
<evidence type="ECO:0000313" key="10">
    <source>
        <dbReference type="Proteomes" id="UP001596189"/>
    </source>
</evidence>
<gene>
    <name evidence="9" type="ORF">ACFQDO_02280</name>
</gene>
<feature type="transmembrane region" description="Helical" evidence="7">
    <location>
        <begin position="312"/>
        <end position="334"/>
    </location>
</feature>
<comment type="caution">
    <text evidence="9">The sequence shown here is derived from an EMBL/GenBank/DDBJ whole genome shotgun (WGS) entry which is preliminary data.</text>
</comment>
<dbReference type="Gene3D" id="1.20.1640.10">
    <property type="entry name" value="Multidrug efflux transporter AcrB transmembrane domain"/>
    <property type="match status" value="2"/>
</dbReference>
<feature type="transmembrane region" description="Helical" evidence="7">
    <location>
        <begin position="659"/>
        <end position="683"/>
    </location>
</feature>
<evidence type="ECO:0000256" key="2">
    <source>
        <dbReference type="ARBA" id="ARBA00010157"/>
    </source>
</evidence>
<dbReference type="Pfam" id="PF03176">
    <property type="entry name" value="MMPL"/>
    <property type="match status" value="2"/>
</dbReference>
<feature type="transmembrane region" description="Helical" evidence="7">
    <location>
        <begin position="204"/>
        <end position="224"/>
    </location>
</feature>
<dbReference type="SUPFAM" id="SSF82866">
    <property type="entry name" value="Multidrug efflux transporter AcrB transmembrane domain"/>
    <property type="match status" value="2"/>
</dbReference>
<keyword evidence="5 7" id="KW-1133">Transmembrane helix</keyword>
<evidence type="ECO:0000256" key="5">
    <source>
        <dbReference type="ARBA" id="ARBA00022989"/>
    </source>
</evidence>
<dbReference type="InterPro" id="IPR000731">
    <property type="entry name" value="SSD"/>
</dbReference>